<accession>A0YBS5</accession>
<keyword evidence="2" id="KW-1185">Reference proteome</keyword>
<comment type="caution">
    <text evidence="1">The sequence shown here is derived from an EMBL/GenBank/DDBJ whole genome shotgun (WGS) entry which is preliminary data.</text>
</comment>
<dbReference type="STRING" id="247633.GP2143_06125"/>
<sequence>MAQLLVTVQMKLTLDLSEIQAMVAVMLQSSNHKPGSEPKIKAMSIIYSRGNVYGLFQTRETIAGTSRQKMFNQTIYHIIQW</sequence>
<name>A0YBS5_9GAMM</name>
<dbReference type="EMBL" id="AAVT01000002">
    <property type="protein sequence ID" value="EAW32005.1"/>
    <property type="molecule type" value="Genomic_DNA"/>
</dbReference>
<dbReference type="Proteomes" id="UP000004931">
    <property type="component" value="Unassembled WGS sequence"/>
</dbReference>
<dbReference type="AlphaFoldDB" id="A0YBS5"/>
<protein>
    <submittedName>
        <fullName evidence="1">Uncharacterized protein</fullName>
    </submittedName>
</protein>
<gene>
    <name evidence="1" type="ORF">GP2143_06125</name>
</gene>
<evidence type="ECO:0000313" key="2">
    <source>
        <dbReference type="Proteomes" id="UP000004931"/>
    </source>
</evidence>
<evidence type="ECO:0000313" key="1">
    <source>
        <dbReference type="EMBL" id="EAW32005.1"/>
    </source>
</evidence>
<organism evidence="1 2">
    <name type="scientific">marine gamma proteobacterium HTCC2143</name>
    <dbReference type="NCBI Taxonomy" id="247633"/>
    <lineage>
        <taxon>Bacteria</taxon>
        <taxon>Pseudomonadati</taxon>
        <taxon>Pseudomonadota</taxon>
        <taxon>Gammaproteobacteria</taxon>
        <taxon>Cellvibrionales</taxon>
        <taxon>Spongiibacteraceae</taxon>
        <taxon>BD1-7 clade</taxon>
    </lineage>
</organism>
<proteinExistence type="predicted"/>
<reference evidence="1 2" key="1">
    <citation type="journal article" date="2010" name="J. Bacteriol.">
        <title>Genome sequence of the oligotrophic marine Gammaproteobacterium HTCC2143, isolated from the Oregon Coast.</title>
        <authorList>
            <person name="Oh H.M."/>
            <person name="Kang I."/>
            <person name="Ferriera S."/>
            <person name="Giovannoni S.J."/>
            <person name="Cho J.C."/>
        </authorList>
    </citation>
    <scope>NUCLEOTIDE SEQUENCE [LARGE SCALE GENOMIC DNA]</scope>
    <source>
        <strain evidence="1 2">HTCC2143</strain>
    </source>
</reference>